<dbReference type="GO" id="GO:0007129">
    <property type="term" value="P:homologous chromosome pairing at meiosis"/>
    <property type="evidence" value="ECO:0007669"/>
    <property type="project" value="TreeGrafter"/>
</dbReference>
<evidence type="ECO:0000256" key="1">
    <source>
        <dbReference type="ARBA" id="ARBA00004123"/>
    </source>
</evidence>
<dbReference type="Proteomes" id="UP000747110">
    <property type="component" value="Unassembled WGS sequence"/>
</dbReference>
<keyword evidence="8" id="KW-1185">Reference proteome</keyword>
<comment type="similarity">
    <text evidence="5">Belongs to the Fanconi anemia protein FANCD2 family.</text>
</comment>
<gene>
    <name evidence="7" type="ORF">Vretifemale_12153</name>
</gene>
<proteinExistence type="inferred from homology"/>
<reference evidence="7" key="1">
    <citation type="journal article" date="2021" name="Proc. Natl. Acad. Sci. U.S.A.">
        <title>Three genomes in the algal genus Volvox reveal the fate of a haploid sex-determining region after a transition to homothallism.</title>
        <authorList>
            <person name="Yamamoto K."/>
            <person name="Hamaji T."/>
            <person name="Kawai-Toyooka H."/>
            <person name="Matsuzaki R."/>
            <person name="Takahashi F."/>
            <person name="Nishimura Y."/>
            <person name="Kawachi M."/>
            <person name="Noguchi H."/>
            <person name="Minakuchi Y."/>
            <person name="Umen J.G."/>
            <person name="Toyoda A."/>
            <person name="Nozaki H."/>
        </authorList>
    </citation>
    <scope>NUCLEOTIDE SEQUENCE</scope>
    <source>
        <strain evidence="7">NIES-3786</strain>
    </source>
</reference>
<dbReference type="GO" id="GO:0070182">
    <property type="term" value="F:DNA polymerase binding"/>
    <property type="evidence" value="ECO:0007669"/>
    <property type="project" value="TreeGrafter"/>
</dbReference>
<evidence type="ECO:0000313" key="7">
    <source>
        <dbReference type="EMBL" id="GIL83330.1"/>
    </source>
</evidence>
<dbReference type="GO" id="GO:0031573">
    <property type="term" value="P:mitotic intra-S DNA damage checkpoint signaling"/>
    <property type="evidence" value="ECO:0007669"/>
    <property type="project" value="TreeGrafter"/>
</dbReference>
<evidence type="ECO:0000256" key="5">
    <source>
        <dbReference type="ARBA" id="ARBA00093456"/>
    </source>
</evidence>
<dbReference type="InterPro" id="IPR029448">
    <property type="entry name" value="FANCD2"/>
</dbReference>
<keyword evidence="4" id="KW-0539">Nucleus</keyword>
<evidence type="ECO:0000256" key="3">
    <source>
        <dbReference type="ARBA" id="ARBA00022843"/>
    </source>
</evidence>
<dbReference type="PANTHER" id="PTHR32086">
    <property type="entry name" value="FANCONI ANEMIA GROUP D2 PROTEIN"/>
    <property type="match status" value="1"/>
</dbReference>
<evidence type="ECO:0000256" key="2">
    <source>
        <dbReference type="ARBA" id="ARBA00022499"/>
    </source>
</evidence>
<comment type="caution">
    <text evidence="7">The sequence shown here is derived from an EMBL/GenBank/DDBJ whole genome shotgun (WGS) entry which is preliminary data.</text>
</comment>
<dbReference type="AlphaFoldDB" id="A0A8J4CK80"/>
<feature type="non-terminal residue" evidence="7">
    <location>
        <position position="1"/>
    </location>
</feature>
<dbReference type="GO" id="GO:0036297">
    <property type="term" value="P:interstrand cross-link repair"/>
    <property type="evidence" value="ECO:0007669"/>
    <property type="project" value="TreeGrafter"/>
</dbReference>
<comment type="subcellular location">
    <subcellularLocation>
        <location evidence="1">Nucleus</location>
    </subcellularLocation>
</comment>
<feature type="non-terminal residue" evidence="7">
    <location>
        <position position="725"/>
    </location>
</feature>
<accession>A0A8J4CK80</accession>
<evidence type="ECO:0000313" key="8">
    <source>
        <dbReference type="Proteomes" id="UP000747110"/>
    </source>
</evidence>
<feature type="compositionally biased region" description="Gly residues" evidence="6">
    <location>
        <begin position="493"/>
        <end position="510"/>
    </location>
</feature>
<evidence type="ECO:0000256" key="4">
    <source>
        <dbReference type="ARBA" id="ARBA00023242"/>
    </source>
</evidence>
<protein>
    <submittedName>
        <fullName evidence="7">Uncharacterized protein</fullName>
    </submittedName>
</protein>
<dbReference type="PANTHER" id="PTHR32086:SF0">
    <property type="entry name" value="FANCONI ANEMIA GROUP D2 PROTEIN"/>
    <property type="match status" value="1"/>
</dbReference>
<dbReference type="GO" id="GO:0005634">
    <property type="term" value="C:nucleus"/>
    <property type="evidence" value="ECO:0007669"/>
    <property type="project" value="UniProtKB-SubCell"/>
</dbReference>
<organism evidence="7 8">
    <name type="scientific">Volvox reticuliferus</name>
    <dbReference type="NCBI Taxonomy" id="1737510"/>
    <lineage>
        <taxon>Eukaryota</taxon>
        <taxon>Viridiplantae</taxon>
        <taxon>Chlorophyta</taxon>
        <taxon>core chlorophytes</taxon>
        <taxon>Chlorophyceae</taxon>
        <taxon>CS clade</taxon>
        <taxon>Chlamydomonadales</taxon>
        <taxon>Volvocaceae</taxon>
        <taxon>Volvox</taxon>
    </lineage>
</organism>
<evidence type="ECO:0000256" key="6">
    <source>
        <dbReference type="SAM" id="MobiDB-lite"/>
    </source>
</evidence>
<dbReference type="EMBL" id="BNCP01000026">
    <property type="protein sequence ID" value="GIL83330.1"/>
    <property type="molecule type" value="Genomic_DNA"/>
</dbReference>
<dbReference type="OrthoDB" id="539600at2759"/>
<sequence>PLSRSSNSAAASAAGGGGPPAPALSLYGSALSNCLDHLESFTDSQLARLFDVLTAVTGGAEGVAWRAAAEARSAAGTAGAAGGPGAVVRIAGGAGGRLESEVQIVVDKALKGSASYKRIGIAGSLAFLRRVGCALTLLDGGGGGGGDGQSDGFDLLLREWRGRLDDLIAATEGHGAARALALGLISEMIKAPATTTTATTATASAGSKAPDGQAPDAQLAGCWGAKLPAAALEQLTAVVQSELLERALVVDLPLVAAPAPGQGPEQERISGPPEVRVAGCARTFRCSAWLNVDEQETSVAINLWPLAASSAIADRDVLVWMTPCLSLVCLVSRIVFGDLQDVDGLLGCPLVMFPMELLQDDEGVNHLHELPPTVSAAVLTCLQAASSWLKEIINCFTPAVAVHPQGQSWGVNGSAKLGKRSAQLAVLEALAAALVENIPPPRGGLAALQALRSHADPLGRLQKRGIGGMVGAAVSSATAVIGGTKRGGRAAAAGGGNTASGSGSGSGSSGGPTSRTAAVLSFRRCVRPLSLGGTVETLRHLLTARPPGVSGGAAEAKGCDGGGELANPRNWAAWTVLPVRLAAASFLMSELSAKAAVVAARARNAPAFALSGPAAVAAADPSLEGLSLGNLAVTLAGVMPYVRKHLDSATAALAGARILAAVNNVYLQPASDGDGQRLITQLDAVQAPLEPSYTAAQYVMNALDLLRIFFGAFVPLGAGGSGSSG</sequence>
<dbReference type="GO" id="GO:1990918">
    <property type="term" value="P:double-strand break repair involved in meiotic recombination"/>
    <property type="evidence" value="ECO:0007669"/>
    <property type="project" value="TreeGrafter"/>
</dbReference>
<keyword evidence="2" id="KW-1017">Isopeptide bond</keyword>
<name>A0A8J4CK80_9CHLO</name>
<keyword evidence="3" id="KW-0832">Ubl conjugation</keyword>
<feature type="region of interest" description="Disordered" evidence="6">
    <location>
        <begin position="486"/>
        <end position="515"/>
    </location>
</feature>
<dbReference type="GO" id="GO:0000793">
    <property type="term" value="C:condensed chromosome"/>
    <property type="evidence" value="ECO:0007669"/>
    <property type="project" value="TreeGrafter"/>
</dbReference>